<evidence type="ECO:0000256" key="1">
    <source>
        <dbReference type="ARBA" id="ARBA00023015"/>
    </source>
</evidence>
<dbReference type="GO" id="GO:0097367">
    <property type="term" value="F:carbohydrate derivative binding"/>
    <property type="evidence" value="ECO:0007669"/>
    <property type="project" value="InterPro"/>
</dbReference>
<feature type="domain" description="HTH rpiR-type" evidence="4">
    <location>
        <begin position="11"/>
        <end position="87"/>
    </location>
</feature>
<dbReference type="PANTHER" id="PTHR30514">
    <property type="entry name" value="GLUCOKINASE"/>
    <property type="match status" value="1"/>
</dbReference>
<dbReference type="SUPFAM" id="SSF46689">
    <property type="entry name" value="Homeodomain-like"/>
    <property type="match status" value="1"/>
</dbReference>
<dbReference type="CDD" id="cd05013">
    <property type="entry name" value="SIS_RpiR"/>
    <property type="match status" value="1"/>
</dbReference>
<dbReference type="InterPro" id="IPR047640">
    <property type="entry name" value="RpiR-like"/>
</dbReference>
<dbReference type="InterPro" id="IPR035472">
    <property type="entry name" value="RpiR-like_SIS"/>
</dbReference>
<evidence type="ECO:0000256" key="3">
    <source>
        <dbReference type="ARBA" id="ARBA00023163"/>
    </source>
</evidence>
<dbReference type="GO" id="GO:0003700">
    <property type="term" value="F:DNA-binding transcription factor activity"/>
    <property type="evidence" value="ECO:0007669"/>
    <property type="project" value="InterPro"/>
</dbReference>
<dbReference type="Gene3D" id="1.10.10.10">
    <property type="entry name" value="Winged helix-like DNA-binding domain superfamily/Winged helix DNA-binding domain"/>
    <property type="match status" value="1"/>
</dbReference>
<keyword evidence="3" id="KW-0804">Transcription</keyword>
<dbReference type="GO" id="GO:1901135">
    <property type="term" value="P:carbohydrate derivative metabolic process"/>
    <property type="evidence" value="ECO:0007669"/>
    <property type="project" value="InterPro"/>
</dbReference>
<dbReference type="AlphaFoldDB" id="A0A1G8TC74"/>
<evidence type="ECO:0000256" key="2">
    <source>
        <dbReference type="ARBA" id="ARBA00023125"/>
    </source>
</evidence>
<dbReference type="Proteomes" id="UP000199093">
    <property type="component" value="Unassembled WGS sequence"/>
</dbReference>
<dbReference type="Pfam" id="PF01418">
    <property type="entry name" value="HTH_6"/>
    <property type="match status" value="1"/>
</dbReference>
<dbReference type="PROSITE" id="PS51071">
    <property type="entry name" value="HTH_RPIR"/>
    <property type="match status" value="1"/>
</dbReference>
<organism evidence="6 7">
    <name type="scientific">Salipiger marinus</name>
    <dbReference type="NCBI Taxonomy" id="555512"/>
    <lineage>
        <taxon>Bacteria</taxon>
        <taxon>Pseudomonadati</taxon>
        <taxon>Pseudomonadota</taxon>
        <taxon>Alphaproteobacteria</taxon>
        <taxon>Rhodobacterales</taxon>
        <taxon>Roseobacteraceae</taxon>
        <taxon>Salipiger</taxon>
    </lineage>
</organism>
<dbReference type="SUPFAM" id="SSF53697">
    <property type="entry name" value="SIS domain"/>
    <property type="match status" value="1"/>
</dbReference>
<dbReference type="InterPro" id="IPR046348">
    <property type="entry name" value="SIS_dom_sf"/>
</dbReference>
<dbReference type="PROSITE" id="PS51464">
    <property type="entry name" value="SIS"/>
    <property type="match status" value="1"/>
</dbReference>
<dbReference type="OrthoDB" id="9814005at2"/>
<gene>
    <name evidence="6" type="ORF">SAMN04487993_10295</name>
</gene>
<dbReference type="Gene3D" id="3.40.50.10490">
    <property type="entry name" value="Glucose-6-phosphate isomerase like protein, domain 1"/>
    <property type="match status" value="1"/>
</dbReference>
<dbReference type="GO" id="GO:0003677">
    <property type="term" value="F:DNA binding"/>
    <property type="evidence" value="ECO:0007669"/>
    <property type="project" value="UniProtKB-KW"/>
</dbReference>
<keyword evidence="2" id="KW-0238">DNA-binding</keyword>
<evidence type="ECO:0000313" key="7">
    <source>
        <dbReference type="Proteomes" id="UP000199093"/>
    </source>
</evidence>
<evidence type="ECO:0000313" key="6">
    <source>
        <dbReference type="EMBL" id="SDJ39166.1"/>
    </source>
</evidence>
<evidence type="ECO:0000259" key="5">
    <source>
        <dbReference type="PROSITE" id="PS51464"/>
    </source>
</evidence>
<evidence type="ECO:0000259" key="4">
    <source>
        <dbReference type="PROSITE" id="PS51071"/>
    </source>
</evidence>
<proteinExistence type="predicted"/>
<keyword evidence="1" id="KW-0805">Transcription regulation</keyword>
<dbReference type="InterPro" id="IPR000281">
    <property type="entry name" value="HTH_RpiR"/>
</dbReference>
<dbReference type="InterPro" id="IPR009057">
    <property type="entry name" value="Homeodomain-like_sf"/>
</dbReference>
<keyword evidence="7" id="KW-1185">Reference proteome</keyword>
<accession>A0A1G8TC74</accession>
<protein>
    <submittedName>
        <fullName evidence="6">Transcriptional regulator, RpiR family</fullName>
    </submittedName>
</protein>
<dbReference type="InterPro" id="IPR001347">
    <property type="entry name" value="SIS_dom"/>
</dbReference>
<feature type="domain" description="SIS" evidence="5">
    <location>
        <begin position="136"/>
        <end position="271"/>
    </location>
</feature>
<name>A0A1G8TC74_9RHOB</name>
<sequence>MTDMTPPASVEELDLRIAERQKDLPKRLQDCASFTLRRGEDIAFLTVAQAAEEARVPASAFIRFCKALGFSGYSDLQKLFRVQATGRRPTYRHRVDHLRRSGTGTPHALLQDFAAAAGASVDRLAERLDPQRLDAAVALLADADCVHVVGFRRAFSVASYIAYVLGQFEMRVVLHDRVGAIETMRRFRPGDVVLVISYEPYSTEAVALARAAAEQRVPVVALTDTALSPLVGQADVSLEVVEEEVGAFRSISATFCLASVLCVAIGARHERSILVK</sequence>
<reference evidence="6 7" key="1">
    <citation type="submission" date="2016-10" db="EMBL/GenBank/DDBJ databases">
        <authorList>
            <person name="de Groot N.N."/>
        </authorList>
    </citation>
    <scope>NUCLEOTIDE SEQUENCE [LARGE SCALE GENOMIC DNA]</scope>
    <source>
        <strain evidence="6 7">DSM 26424</strain>
    </source>
</reference>
<dbReference type="Pfam" id="PF01380">
    <property type="entry name" value="SIS"/>
    <property type="match status" value="1"/>
</dbReference>
<dbReference type="InterPro" id="IPR036388">
    <property type="entry name" value="WH-like_DNA-bd_sf"/>
</dbReference>
<dbReference type="EMBL" id="FNEJ01000029">
    <property type="protein sequence ID" value="SDJ39166.1"/>
    <property type="molecule type" value="Genomic_DNA"/>
</dbReference>
<dbReference type="STRING" id="555512.SAMN04487993_10295"/>
<dbReference type="PANTHER" id="PTHR30514:SF20">
    <property type="entry name" value="TRANSCRIPTIONAL REGULATOR"/>
    <property type="match status" value="1"/>
</dbReference>